<keyword evidence="13" id="KW-1185">Reference proteome</keyword>
<proteinExistence type="predicted"/>
<dbReference type="AlphaFoldDB" id="A0AAD3RY58"/>
<comment type="caution">
    <text evidence="12">The sequence shown here is derived from an EMBL/GenBank/DDBJ whole genome shotgun (WGS) entry which is preliminary data.</text>
</comment>
<evidence type="ECO:0000313" key="12">
    <source>
        <dbReference type="EMBL" id="GMH00393.1"/>
    </source>
</evidence>
<keyword evidence="4 9" id="KW-0805">Transcription regulation</keyword>
<dbReference type="PANTHER" id="PTHR31992:SF301">
    <property type="entry name" value="DOF ZINC FINGER PROTEIN DOF3.7"/>
    <property type="match status" value="1"/>
</dbReference>
<accession>A0AAD3RY58</accession>
<organism evidence="12 13">
    <name type="scientific">Nepenthes gracilis</name>
    <name type="common">Slender pitcher plant</name>
    <dbReference type="NCBI Taxonomy" id="150966"/>
    <lineage>
        <taxon>Eukaryota</taxon>
        <taxon>Viridiplantae</taxon>
        <taxon>Streptophyta</taxon>
        <taxon>Embryophyta</taxon>
        <taxon>Tracheophyta</taxon>
        <taxon>Spermatophyta</taxon>
        <taxon>Magnoliopsida</taxon>
        <taxon>eudicotyledons</taxon>
        <taxon>Gunneridae</taxon>
        <taxon>Pentapetalae</taxon>
        <taxon>Caryophyllales</taxon>
        <taxon>Nepenthaceae</taxon>
        <taxon>Nepenthes</taxon>
    </lineage>
</organism>
<keyword evidence="3 9" id="KW-0862">Zinc</keyword>
<evidence type="ECO:0000256" key="7">
    <source>
        <dbReference type="ARBA" id="ARBA00023242"/>
    </source>
</evidence>
<protein>
    <recommendedName>
        <fullName evidence="9">Dof zinc finger protein</fullName>
    </recommendedName>
</protein>
<reference evidence="12" key="1">
    <citation type="submission" date="2023-05" db="EMBL/GenBank/DDBJ databases">
        <title>Nepenthes gracilis genome sequencing.</title>
        <authorList>
            <person name="Fukushima K."/>
        </authorList>
    </citation>
    <scope>NUCLEOTIDE SEQUENCE</scope>
    <source>
        <strain evidence="12">SING2019-196</strain>
    </source>
</reference>
<evidence type="ECO:0000256" key="8">
    <source>
        <dbReference type="PROSITE-ProRule" id="PRU00071"/>
    </source>
</evidence>
<keyword evidence="5 8" id="KW-0238">DNA-binding</keyword>
<keyword evidence="2 8" id="KW-0863">Zinc-finger</keyword>
<feature type="region of interest" description="Disordered" evidence="10">
    <location>
        <begin position="160"/>
        <end position="191"/>
    </location>
</feature>
<comment type="function">
    <text evidence="9">Transcription factor that binds specifically to a 5'-AA[AG]G-3' consensus core sequence.</text>
</comment>
<evidence type="ECO:0000256" key="10">
    <source>
        <dbReference type="SAM" id="MobiDB-lite"/>
    </source>
</evidence>
<dbReference type="PANTHER" id="PTHR31992">
    <property type="entry name" value="DOF ZINC FINGER PROTEIN DOF1.4-RELATED"/>
    <property type="match status" value="1"/>
</dbReference>
<dbReference type="GO" id="GO:0008270">
    <property type="term" value="F:zinc ion binding"/>
    <property type="evidence" value="ECO:0007669"/>
    <property type="project" value="UniProtKB-KW"/>
</dbReference>
<evidence type="ECO:0000259" key="11">
    <source>
        <dbReference type="PROSITE" id="PS50884"/>
    </source>
</evidence>
<gene>
    <name evidence="12" type="ORF">Nepgr_002232</name>
</gene>
<dbReference type="InterPro" id="IPR003851">
    <property type="entry name" value="Znf_Dof"/>
</dbReference>
<keyword evidence="1 9" id="KW-0479">Metal-binding</keyword>
<dbReference type="Pfam" id="PF02701">
    <property type="entry name" value="Zn_ribbon_Dof"/>
    <property type="match status" value="1"/>
</dbReference>
<dbReference type="EMBL" id="BSYO01000002">
    <property type="protein sequence ID" value="GMH00393.1"/>
    <property type="molecule type" value="Genomic_DNA"/>
</dbReference>
<evidence type="ECO:0000256" key="1">
    <source>
        <dbReference type="ARBA" id="ARBA00022723"/>
    </source>
</evidence>
<feature type="domain" description="Dof-type" evidence="11">
    <location>
        <begin position="119"/>
        <end position="173"/>
    </location>
</feature>
<keyword evidence="7 8" id="KW-0539">Nucleus</keyword>
<dbReference type="InterPro" id="IPR045174">
    <property type="entry name" value="Dof"/>
</dbReference>
<evidence type="ECO:0000256" key="6">
    <source>
        <dbReference type="ARBA" id="ARBA00023163"/>
    </source>
</evidence>
<dbReference type="GO" id="GO:0003700">
    <property type="term" value="F:DNA-binding transcription factor activity"/>
    <property type="evidence" value="ECO:0007669"/>
    <property type="project" value="UniProtKB-UniRule"/>
</dbReference>
<evidence type="ECO:0000256" key="9">
    <source>
        <dbReference type="RuleBase" id="RU369094"/>
    </source>
</evidence>
<dbReference type="GO" id="GO:0003677">
    <property type="term" value="F:DNA binding"/>
    <property type="evidence" value="ECO:0007669"/>
    <property type="project" value="UniProtKB-UniRule"/>
</dbReference>
<evidence type="ECO:0000313" key="13">
    <source>
        <dbReference type="Proteomes" id="UP001279734"/>
    </source>
</evidence>
<keyword evidence="6 9" id="KW-0804">Transcription</keyword>
<comment type="subcellular location">
    <subcellularLocation>
        <location evidence="8 9">Nucleus</location>
    </subcellularLocation>
</comment>
<evidence type="ECO:0000256" key="5">
    <source>
        <dbReference type="ARBA" id="ARBA00023125"/>
    </source>
</evidence>
<dbReference type="PROSITE" id="PS50884">
    <property type="entry name" value="ZF_DOF_2"/>
    <property type="match status" value="1"/>
</dbReference>
<name>A0AAD3RY58_NEPGR</name>
<dbReference type="PROSITE" id="PS01361">
    <property type="entry name" value="ZF_DOF_1"/>
    <property type="match status" value="1"/>
</dbReference>
<feature type="compositionally biased region" description="Polar residues" evidence="10">
    <location>
        <begin position="96"/>
        <end position="106"/>
    </location>
</feature>
<evidence type="ECO:0000256" key="2">
    <source>
        <dbReference type="ARBA" id="ARBA00022771"/>
    </source>
</evidence>
<dbReference type="Proteomes" id="UP001279734">
    <property type="component" value="Unassembled WGS sequence"/>
</dbReference>
<feature type="compositionally biased region" description="Low complexity" evidence="10">
    <location>
        <begin position="177"/>
        <end position="191"/>
    </location>
</feature>
<evidence type="ECO:0000256" key="4">
    <source>
        <dbReference type="ARBA" id="ARBA00023015"/>
    </source>
</evidence>
<sequence>MPKVNIGYKLITFSLTSFLKCASRHKASTQDNRKHPKFLAIRAATDKGAEISLSTKDIIPFCFPNFYFEFMDVHDQWPQPQQAVGMGSAMDEIPASYTNSSRPSMSTERRARPQEEQNLNCPRCNSTNTKFCYYNNYSLTQPRYFCKTCRRYWTQGGSLRNVPVGGGSRKNKRSTAPSSTMTTNNISSSSSTAIITAAPTSPSSSSGKLTVPDLNPPTTLSQLITVNRQNPSKIQRHGQDLNLAFPTLHDHQGIFQPVELPKIQVNKNNNTSQGVDPSSTSCSSSTDAISPLSALELLRTGIASRGLNSYIPMPMPISNSNTLYSSGFTFQEFKPSLSFSGDGIRARVGNFLGDQENNGARLLFPFGELKQLSSTTATEVDQNKVSHEGSAGYWNGFLGGGTW</sequence>
<dbReference type="GO" id="GO:0005634">
    <property type="term" value="C:nucleus"/>
    <property type="evidence" value="ECO:0007669"/>
    <property type="project" value="UniProtKB-SubCell"/>
</dbReference>
<evidence type="ECO:0000256" key="3">
    <source>
        <dbReference type="ARBA" id="ARBA00022833"/>
    </source>
</evidence>
<feature type="region of interest" description="Disordered" evidence="10">
    <location>
        <begin position="93"/>
        <end position="120"/>
    </location>
</feature>